<organism evidence="6 7">
    <name type="scientific">Galendromus occidentalis</name>
    <name type="common">western predatory mite</name>
    <dbReference type="NCBI Taxonomy" id="34638"/>
    <lineage>
        <taxon>Eukaryota</taxon>
        <taxon>Metazoa</taxon>
        <taxon>Ecdysozoa</taxon>
        <taxon>Arthropoda</taxon>
        <taxon>Chelicerata</taxon>
        <taxon>Arachnida</taxon>
        <taxon>Acari</taxon>
        <taxon>Parasitiformes</taxon>
        <taxon>Mesostigmata</taxon>
        <taxon>Gamasina</taxon>
        <taxon>Phytoseioidea</taxon>
        <taxon>Phytoseiidae</taxon>
        <taxon>Typhlodrominae</taxon>
        <taxon>Galendromus</taxon>
    </lineage>
</organism>
<feature type="compositionally biased region" description="Basic and acidic residues" evidence="4">
    <location>
        <begin position="24"/>
        <end position="34"/>
    </location>
</feature>
<dbReference type="PROSITE" id="PS50294">
    <property type="entry name" value="WD_REPEATS_REGION"/>
    <property type="match status" value="4"/>
</dbReference>
<dbReference type="CDD" id="cd00200">
    <property type="entry name" value="WD40"/>
    <property type="match status" value="1"/>
</dbReference>
<feature type="repeat" description="WD" evidence="3">
    <location>
        <begin position="475"/>
        <end position="512"/>
    </location>
</feature>
<gene>
    <name evidence="7" type="primary">LOC100901874</name>
</gene>
<dbReference type="InterPro" id="IPR015943">
    <property type="entry name" value="WD40/YVTN_repeat-like_dom_sf"/>
</dbReference>
<dbReference type="RefSeq" id="XP_018494955.1">
    <property type="nucleotide sequence ID" value="XM_018639439.1"/>
</dbReference>
<dbReference type="PRINTS" id="PR00320">
    <property type="entry name" value="GPROTEINBRPT"/>
</dbReference>
<feature type="compositionally biased region" description="Low complexity" evidence="4">
    <location>
        <begin position="35"/>
        <end position="55"/>
    </location>
</feature>
<feature type="repeat" description="WD" evidence="3">
    <location>
        <begin position="255"/>
        <end position="304"/>
    </location>
</feature>
<feature type="region of interest" description="Disordered" evidence="4">
    <location>
        <begin position="1"/>
        <end position="57"/>
    </location>
</feature>
<evidence type="ECO:0000313" key="7">
    <source>
        <dbReference type="RefSeq" id="XP_018494955.1"/>
    </source>
</evidence>
<dbReference type="FunFam" id="2.130.10.10:FF:001211">
    <property type="entry name" value="CBN-PRP-4 protein"/>
    <property type="match status" value="1"/>
</dbReference>
<evidence type="ECO:0000256" key="2">
    <source>
        <dbReference type="ARBA" id="ARBA00022737"/>
    </source>
</evidence>
<dbReference type="GO" id="GO:0046540">
    <property type="term" value="C:U4/U6 x U5 tri-snRNP complex"/>
    <property type="evidence" value="ECO:0007669"/>
    <property type="project" value="TreeGrafter"/>
</dbReference>
<keyword evidence="7" id="KW-0687">Ribonucleoprotein</keyword>
<feature type="repeat" description="WD" evidence="3">
    <location>
        <begin position="213"/>
        <end position="254"/>
    </location>
</feature>
<dbReference type="AlphaFoldDB" id="A0AAJ7L633"/>
<sequence length="512" mass="58126">MSDSEDEIQYVKRARTVHYGGLEEQERLRQESRGDSTGSDSDSGDDSPGPSGKGSAEFMALEEEKMTREKKLLLDELERKKRARKLNVPTDDGQVRMILRDIGQPICLFGEGPADRRERLRSVLAKDETVTALRLRPTEEEEQEARGDETTWYHEGPDELKAAREWILRYSIPRAKERLARERNVEKSTDSQRTARKQKLFQRLRGITIAASQIGDERPIASCEFSPNEEIIATASWSGLCKLWKTSTLEELKVLRGHQGQASCVTFHPHATLKQSPTELNLASCSTDGAICLWNLESDAPVETIRDMQPHRVSRVAFHPSGRFLACCVYDNTWRLIDMEKNLEILYQEGHSKPVHDIAFHCDGSLAATAGRDAFGRLWDLRTGRCVMFLEGHLKDILTADFAPNGYLLCTGGQDNAVKIWDLRQRRCEYTIPAHTNIVTKVKFDRVKGEFLLTASYDNTLKLWAAPDWTPVHTLKGHDGKIMGCDLDMKGETILSSSFDRTFKLWQQDDLQ</sequence>
<feature type="repeat" description="WD" evidence="3">
    <location>
        <begin position="348"/>
        <end position="389"/>
    </location>
</feature>
<evidence type="ECO:0000256" key="4">
    <source>
        <dbReference type="SAM" id="MobiDB-lite"/>
    </source>
</evidence>
<keyword evidence="6" id="KW-1185">Reference proteome</keyword>
<dbReference type="PROSITE" id="PS00678">
    <property type="entry name" value="WD_REPEATS_1"/>
    <property type="match status" value="2"/>
</dbReference>
<dbReference type="InterPro" id="IPR036322">
    <property type="entry name" value="WD40_repeat_dom_sf"/>
</dbReference>
<keyword evidence="1 3" id="KW-0853">WD repeat</keyword>
<dbReference type="SUPFAM" id="SSF158230">
    <property type="entry name" value="PRP4-like"/>
    <property type="match status" value="1"/>
</dbReference>
<name>A0AAJ7L633_9ACAR</name>
<feature type="domain" description="Pre-mRNA processing factor 4 (PRP4)-like" evidence="5">
    <location>
        <begin position="90"/>
        <end position="143"/>
    </location>
</feature>
<dbReference type="Gene3D" id="2.130.10.10">
    <property type="entry name" value="YVTN repeat-like/Quinoprotein amine dehydrogenase"/>
    <property type="match status" value="2"/>
</dbReference>
<dbReference type="FunFam" id="2.130.10.10:FF:000443">
    <property type="entry name" value="U4/U6 small nuclear ribonucleoprotein Prp4"/>
    <property type="match status" value="1"/>
</dbReference>
<dbReference type="Pfam" id="PF00400">
    <property type="entry name" value="WD40"/>
    <property type="match status" value="7"/>
</dbReference>
<dbReference type="GO" id="GO:0000398">
    <property type="term" value="P:mRNA splicing, via spliceosome"/>
    <property type="evidence" value="ECO:0007669"/>
    <property type="project" value="TreeGrafter"/>
</dbReference>
<accession>A0AAJ7L633</accession>
<dbReference type="Gene3D" id="4.10.280.110">
    <property type="entry name" value="Pre-mRNA processing factor 4 domain"/>
    <property type="match status" value="1"/>
</dbReference>
<feature type="repeat" description="WD" evidence="3">
    <location>
        <begin position="432"/>
        <end position="464"/>
    </location>
</feature>
<dbReference type="KEGG" id="goe:100901874"/>
<dbReference type="GO" id="GO:0030621">
    <property type="term" value="F:U4 snRNA binding"/>
    <property type="evidence" value="ECO:0007669"/>
    <property type="project" value="TreeGrafter"/>
</dbReference>
<feature type="repeat" description="WD" evidence="3">
    <location>
        <begin position="390"/>
        <end position="431"/>
    </location>
</feature>
<dbReference type="SMART" id="SM00500">
    <property type="entry name" value="SFM"/>
    <property type="match status" value="1"/>
</dbReference>
<reference evidence="7" key="1">
    <citation type="submission" date="2025-08" db="UniProtKB">
        <authorList>
            <consortium name="RefSeq"/>
        </authorList>
    </citation>
    <scope>IDENTIFICATION</scope>
</reference>
<dbReference type="PROSITE" id="PS50082">
    <property type="entry name" value="WD_REPEATS_2"/>
    <property type="match status" value="6"/>
</dbReference>
<dbReference type="InterPro" id="IPR036285">
    <property type="entry name" value="PRP4-like_sf"/>
</dbReference>
<dbReference type="CTD" id="39955"/>
<dbReference type="SUPFAM" id="SSF50978">
    <property type="entry name" value="WD40 repeat-like"/>
    <property type="match status" value="1"/>
</dbReference>
<dbReference type="Pfam" id="PF08799">
    <property type="entry name" value="PRP4"/>
    <property type="match status" value="1"/>
</dbReference>
<dbReference type="Proteomes" id="UP000694867">
    <property type="component" value="Unplaced"/>
</dbReference>
<protein>
    <submittedName>
        <fullName evidence="7">U4/U6 small nuclear ribonucleoprotein Prp4</fullName>
    </submittedName>
</protein>
<dbReference type="InterPro" id="IPR019775">
    <property type="entry name" value="WD40_repeat_CS"/>
</dbReference>
<dbReference type="GeneID" id="100901874"/>
<evidence type="ECO:0000256" key="1">
    <source>
        <dbReference type="ARBA" id="ARBA00022574"/>
    </source>
</evidence>
<evidence type="ECO:0000313" key="6">
    <source>
        <dbReference type="Proteomes" id="UP000694867"/>
    </source>
</evidence>
<dbReference type="PANTHER" id="PTHR19846:SF0">
    <property type="entry name" value="PRE-MRNA PROCESSING FACTOR 4"/>
    <property type="match status" value="1"/>
</dbReference>
<dbReference type="SMART" id="SM00320">
    <property type="entry name" value="WD40"/>
    <property type="match status" value="7"/>
</dbReference>
<dbReference type="PANTHER" id="PTHR19846">
    <property type="entry name" value="WD40 REPEAT PROTEIN"/>
    <property type="match status" value="1"/>
</dbReference>
<dbReference type="InterPro" id="IPR014906">
    <property type="entry name" value="PRP4-like"/>
</dbReference>
<proteinExistence type="predicted"/>
<dbReference type="InterPro" id="IPR020472">
    <property type="entry name" value="WD40_PAC1"/>
</dbReference>
<keyword evidence="2" id="KW-0677">Repeat</keyword>
<dbReference type="InterPro" id="IPR001680">
    <property type="entry name" value="WD40_rpt"/>
</dbReference>
<evidence type="ECO:0000259" key="5">
    <source>
        <dbReference type="SMART" id="SM00500"/>
    </source>
</evidence>
<dbReference type="GO" id="GO:0017070">
    <property type="term" value="F:U6 snRNA binding"/>
    <property type="evidence" value="ECO:0007669"/>
    <property type="project" value="TreeGrafter"/>
</dbReference>
<evidence type="ECO:0000256" key="3">
    <source>
        <dbReference type="PROSITE-ProRule" id="PRU00221"/>
    </source>
</evidence>